<name>A0A848GNE8_9BACT</name>
<reference evidence="2 3" key="1">
    <citation type="submission" date="2020-04" db="EMBL/GenBank/DDBJ databases">
        <title>Chitinophaga sp. G-6-1-13 sp. nov., isolated from soil.</title>
        <authorList>
            <person name="Dahal R.H."/>
            <person name="Chaudhary D.K."/>
        </authorList>
    </citation>
    <scope>NUCLEOTIDE SEQUENCE [LARGE SCALE GENOMIC DNA]</scope>
    <source>
        <strain evidence="2 3">G-6-1-13</strain>
    </source>
</reference>
<dbReference type="PANTHER" id="PTHR32385">
    <property type="entry name" value="MANNOSYL PHOSPHORYLINOSITOL CERAMIDE SYNTHASE"/>
    <property type="match status" value="1"/>
</dbReference>
<evidence type="ECO:0008006" key="4">
    <source>
        <dbReference type="Google" id="ProtNLM"/>
    </source>
</evidence>
<sequence>MRRRSSGHTDQQTISTMVAPIIHQLILNDIPTSMIWMCVSSWEKMKRFGFEIKRWNYTAIRDFIQANYPQALGPFLQARNLAEASDIARYLIVYHYSGYYIDWDIELVSSADYYAQISDLPAGYLLIDPSNGTYASECFAAVKGEPYLKNLVDDIVEAFHTPPLPRTPQYSGPFRMRETMKKSHTGQQIVAVKDMFEFDYSEIRNPYQRAVTKPLIHYWLHTWL</sequence>
<dbReference type="RefSeq" id="WP_169227040.1">
    <property type="nucleotide sequence ID" value="NZ_JABBGC010000002.1"/>
</dbReference>
<dbReference type="EMBL" id="JABBGC010000002">
    <property type="protein sequence ID" value="NML39996.1"/>
    <property type="molecule type" value="Genomic_DNA"/>
</dbReference>
<evidence type="ECO:0000256" key="1">
    <source>
        <dbReference type="ARBA" id="ARBA00022679"/>
    </source>
</evidence>
<dbReference type="GO" id="GO:0000030">
    <property type="term" value="F:mannosyltransferase activity"/>
    <property type="evidence" value="ECO:0007669"/>
    <property type="project" value="TreeGrafter"/>
</dbReference>
<dbReference type="InterPro" id="IPR007577">
    <property type="entry name" value="GlycoTrfase_DXD_sugar-bd_CS"/>
</dbReference>
<evidence type="ECO:0000313" key="3">
    <source>
        <dbReference type="Proteomes" id="UP000583266"/>
    </source>
</evidence>
<dbReference type="SUPFAM" id="SSF53448">
    <property type="entry name" value="Nucleotide-diphospho-sugar transferases"/>
    <property type="match status" value="1"/>
</dbReference>
<evidence type="ECO:0000313" key="2">
    <source>
        <dbReference type="EMBL" id="NML39996.1"/>
    </source>
</evidence>
<accession>A0A848GNE8</accession>
<keyword evidence="1" id="KW-0808">Transferase</keyword>
<dbReference type="Pfam" id="PF04488">
    <property type="entry name" value="Gly_transf_sug"/>
    <property type="match status" value="1"/>
</dbReference>
<protein>
    <recommendedName>
        <fullName evidence="4">Glycosyl transferase</fullName>
    </recommendedName>
</protein>
<dbReference type="GO" id="GO:0051999">
    <property type="term" value="P:mannosyl-inositol phosphorylceramide biosynthetic process"/>
    <property type="evidence" value="ECO:0007669"/>
    <property type="project" value="TreeGrafter"/>
</dbReference>
<gene>
    <name evidence="2" type="ORF">HHL17_22535</name>
</gene>
<keyword evidence="3" id="KW-1185">Reference proteome</keyword>
<organism evidence="2 3">
    <name type="scientific">Chitinophaga fulva</name>
    <dbReference type="NCBI Taxonomy" id="2728842"/>
    <lineage>
        <taxon>Bacteria</taxon>
        <taxon>Pseudomonadati</taxon>
        <taxon>Bacteroidota</taxon>
        <taxon>Chitinophagia</taxon>
        <taxon>Chitinophagales</taxon>
        <taxon>Chitinophagaceae</taxon>
        <taxon>Chitinophaga</taxon>
    </lineage>
</organism>
<dbReference type="InterPro" id="IPR029044">
    <property type="entry name" value="Nucleotide-diphossugar_trans"/>
</dbReference>
<dbReference type="GO" id="GO:0016020">
    <property type="term" value="C:membrane"/>
    <property type="evidence" value="ECO:0007669"/>
    <property type="project" value="GOC"/>
</dbReference>
<dbReference type="AlphaFoldDB" id="A0A848GNE8"/>
<dbReference type="Gene3D" id="3.90.550.20">
    <property type="match status" value="1"/>
</dbReference>
<comment type="caution">
    <text evidence="2">The sequence shown here is derived from an EMBL/GenBank/DDBJ whole genome shotgun (WGS) entry which is preliminary data.</text>
</comment>
<dbReference type="Proteomes" id="UP000583266">
    <property type="component" value="Unassembled WGS sequence"/>
</dbReference>
<dbReference type="PANTHER" id="PTHR32385:SF15">
    <property type="entry name" value="INOSITOL PHOSPHOCERAMIDE MANNOSYLTRANSFERASE 1"/>
    <property type="match status" value="1"/>
</dbReference>
<dbReference type="InterPro" id="IPR051706">
    <property type="entry name" value="Glycosyltransferase_domain"/>
</dbReference>
<proteinExistence type="predicted"/>